<evidence type="ECO:0000313" key="6">
    <source>
        <dbReference type="EMBL" id="SUD89787.1"/>
    </source>
</evidence>
<organism evidence="6 7">
    <name type="scientific">Psychrobacter phenylpyruvicus</name>
    <dbReference type="NCBI Taxonomy" id="29432"/>
    <lineage>
        <taxon>Bacteria</taxon>
        <taxon>Pseudomonadati</taxon>
        <taxon>Pseudomonadota</taxon>
        <taxon>Gammaproteobacteria</taxon>
        <taxon>Moraxellales</taxon>
        <taxon>Moraxellaceae</taxon>
        <taxon>Psychrobacter</taxon>
    </lineage>
</organism>
<dbReference type="Gene3D" id="1.20.1420.20">
    <property type="entry name" value="M75 peptidase, HXXE motif"/>
    <property type="match status" value="1"/>
</dbReference>
<dbReference type="Pfam" id="PF09375">
    <property type="entry name" value="Peptidase_M75"/>
    <property type="match status" value="1"/>
</dbReference>
<feature type="signal peptide" evidence="4">
    <location>
        <begin position="1"/>
        <end position="20"/>
    </location>
</feature>
<feature type="compositionally biased region" description="Basic and acidic residues" evidence="3">
    <location>
        <begin position="27"/>
        <end position="40"/>
    </location>
</feature>
<evidence type="ECO:0000256" key="4">
    <source>
        <dbReference type="SAM" id="SignalP"/>
    </source>
</evidence>
<feature type="domain" description="Imelysin-like" evidence="5">
    <location>
        <begin position="79"/>
        <end position="359"/>
    </location>
</feature>
<proteinExistence type="predicted"/>
<dbReference type="STRING" id="1123034.GCA_000685805_01935"/>
<accession>A0A379LIN9</accession>
<keyword evidence="7" id="KW-1185">Reference proteome</keyword>
<dbReference type="EMBL" id="UGVC01000001">
    <property type="protein sequence ID" value="SUD89787.1"/>
    <property type="molecule type" value="Genomic_DNA"/>
</dbReference>
<comment type="subcellular location">
    <subcellularLocation>
        <location evidence="1">Cell envelope</location>
    </subcellularLocation>
</comment>
<feature type="chain" id="PRO_5016937579" evidence="4">
    <location>
        <begin position="21"/>
        <end position="380"/>
    </location>
</feature>
<feature type="compositionally biased region" description="Low complexity" evidence="3">
    <location>
        <begin position="43"/>
        <end position="55"/>
    </location>
</feature>
<gene>
    <name evidence="6" type="ORF">NCTC10526_00086</name>
</gene>
<evidence type="ECO:0000256" key="3">
    <source>
        <dbReference type="SAM" id="MobiDB-lite"/>
    </source>
</evidence>
<sequence length="380" mass="40537">MKKHQLAAMILSALSASVLISCTKPNDSSKDTAEKQETESKVSSAQSGANNQKNQANKAIDIAPATAESYLTQVANNQILTAYQNAVKQSTSLQALATQSCQAGGLVSNDELEALRTQWLELAKAWAQAEVVGFGPAMGSMSNLYINYYPDERGLVHQGVIDLIEANPKLTAEQLSSESAIVQGIPGLEEVLFSNDSLTAEQCQYVISASQALSERLTQVEQAWENSPEKLLGIGGDENKTGLNRWMNSILSLVETTKSTSLDQPLGITGNKKGHLPAATAGHSRDIITAKVAALNKALTDPALVAILSESGNDTVADEMSTLLAETSTLLAQLPQDLAQATPEQQKSLYEKLTQLTQIIKHQLMPTLGVQVGFNSTDGD</sequence>
<name>A0A379LIN9_9GAMM</name>
<dbReference type="InterPro" id="IPR038352">
    <property type="entry name" value="Imelysin_sf"/>
</dbReference>
<feature type="region of interest" description="Disordered" evidence="3">
    <location>
        <begin position="25"/>
        <end position="55"/>
    </location>
</feature>
<dbReference type="RefSeq" id="WP_028859415.1">
    <property type="nucleotide sequence ID" value="NZ_CAJHAQ010000001.1"/>
</dbReference>
<evidence type="ECO:0000256" key="2">
    <source>
        <dbReference type="ARBA" id="ARBA00022729"/>
    </source>
</evidence>
<dbReference type="GO" id="GO:0030313">
    <property type="term" value="C:cell envelope"/>
    <property type="evidence" value="ECO:0007669"/>
    <property type="project" value="UniProtKB-SubCell"/>
</dbReference>
<evidence type="ECO:0000259" key="5">
    <source>
        <dbReference type="Pfam" id="PF09375"/>
    </source>
</evidence>
<evidence type="ECO:0000256" key="1">
    <source>
        <dbReference type="ARBA" id="ARBA00004196"/>
    </source>
</evidence>
<dbReference type="Proteomes" id="UP000254123">
    <property type="component" value="Unassembled WGS sequence"/>
</dbReference>
<dbReference type="AlphaFoldDB" id="A0A379LIN9"/>
<protein>
    <submittedName>
        <fullName evidence="6">Predicted periplasmic lipoprotein</fullName>
    </submittedName>
</protein>
<dbReference type="InterPro" id="IPR018976">
    <property type="entry name" value="Imelysin-like"/>
</dbReference>
<dbReference type="PROSITE" id="PS51257">
    <property type="entry name" value="PROKAR_LIPOPROTEIN"/>
    <property type="match status" value="1"/>
</dbReference>
<keyword evidence="6" id="KW-0449">Lipoprotein</keyword>
<evidence type="ECO:0000313" key="7">
    <source>
        <dbReference type="Proteomes" id="UP000254123"/>
    </source>
</evidence>
<dbReference type="CDD" id="cd14659">
    <property type="entry name" value="Imelysin-like_IPPA"/>
    <property type="match status" value="1"/>
</dbReference>
<dbReference type="InterPro" id="IPR034984">
    <property type="entry name" value="Imelysin-like_IPPA"/>
</dbReference>
<keyword evidence="2 4" id="KW-0732">Signal</keyword>
<reference evidence="6 7" key="1">
    <citation type="submission" date="2018-06" db="EMBL/GenBank/DDBJ databases">
        <authorList>
            <consortium name="Pathogen Informatics"/>
            <person name="Doyle S."/>
        </authorList>
    </citation>
    <scope>NUCLEOTIDE SEQUENCE [LARGE SCALE GENOMIC DNA]</scope>
    <source>
        <strain evidence="6 7">NCTC10526</strain>
    </source>
</reference>